<reference evidence="2 4" key="2">
    <citation type="journal article" date="2018" name="Plant J.">
        <title>The Physcomitrella patens chromosome-scale assembly reveals moss genome structure and evolution.</title>
        <authorList>
            <person name="Lang D."/>
            <person name="Ullrich K.K."/>
            <person name="Murat F."/>
            <person name="Fuchs J."/>
            <person name="Jenkins J."/>
            <person name="Haas F.B."/>
            <person name="Piednoel M."/>
            <person name="Gundlach H."/>
            <person name="Van Bel M."/>
            <person name="Meyberg R."/>
            <person name="Vives C."/>
            <person name="Morata J."/>
            <person name="Symeonidi A."/>
            <person name="Hiss M."/>
            <person name="Muchero W."/>
            <person name="Kamisugi Y."/>
            <person name="Saleh O."/>
            <person name="Blanc G."/>
            <person name="Decker E.L."/>
            <person name="van Gessel N."/>
            <person name="Grimwood J."/>
            <person name="Hayes R.D."/>
            <person name="Graham S.W."/>
            <person name="Gunter L.E."/>
            <person name="McDaniel S.F."/>
            <person name="Hoernstein S.N.W."/>
            <person name="Larsson A."/>
            <person name="Li F.W."/>
            <person name="Perroud P.F."/>
            <person name="Phillips J."/>
            <person name="Ranjan P."/>
            <person name="Rokshar D.S."/>
            <person name="Rothfels C.J."/>
            <person name="Schneider L."/>
            <person name="Shu S."/>
            <person name="Stevenson D.W."/>
            <person name="Thummler F."/>
            <person name="Tillich M."/>
            <person name="Villarreal Aguilar J.C."/>
            <person name="Widiez T."/>
            <person name="Wong G.K."/>
            <person name="Wymore A."/>
            <person name="Zhang Y."/>
            <person name="Zimmer A.D."/>
            <person name="Quatrano R.S."/>
            <person name="Mayer K.F.X."/>
            <person name="Goodstein D."/>
            <person name="Casacuberta J.M."/>
            <person name="Vandepoele K."/>
            <person name="Reski R."/>
            <person name="Cuming A.C."/>
            <person name="Tuskan G.A."/>
            <person name="Maumus F."/>
            <person name="Salse J."/>
            <person name="Schmutz J."/>
            <person name="Rensing S.A."/>
        </authorList>
    </citation>
    <scope>NUCLEOTIDE SEQUENCE [LARGE SCALE GENOMIC DNA]</scope>
    <source>
        <strain evidence="3 4">cv. Gransden 2004</strain>
    </source>
</reference>
<reference evidence="2 4" key="1">
    <citation type="journal article" date="2008" name="Science">
        <title>The Physcomitrella genome reveals evolutionary insights into the conquest of land by plants.</title>
        <authorList>
            <person name="Rensing S."/>
            <person name="Lang D."/>
            <person name="Zimmer A."/>
            <person name="Terry A."/>
            <person name="Salamov A."/>
            <person name="Shapiro H."/>
            <person name="Nishiyama T."/>
            <person name="Perroud P.-F."/>
            <person name="Lindquist E."/>
            <person name="Kamisugi Y."/>
            <person name="Tanahashi T."/>
            <person name="Sakakibara K."/>
            <person name="Fujita T."/>
            <person name="Oishi K."/>
            <person name="Shin-I T."/>
            <person name="Kuroki Y."/>
            <person name="Toyoda A."/>
            <person name="Suzuki Y."/>
            <person name="Hashimoto A."/>
            <person name="Yamaguchi K."/>
            <person name="Sugano A."/>
            <person name="Kohara Y."/>
            <person name="Fujiyama A."/>
            <person name="Anterola A."/>
            <person name="Aoki S."/>
            <person name="Ashton N."/>
            <person name="Barbazuk W.B."/>
            <person name="Barker E."/>
            <person name="Bennetzen J."/>
            <person name="Bezanilla M."/>
            <person name="Blankenship R."/>
            <person name="Cho S.H."/>
            <person name="Dutcher S."/>
            <person name="Estelle M."/>
            <person name="Fawcett J.A."/>
            <person name="Gundlach H."/>
            <person name="Hanada K."/>
            <person name="Heyl A."/>
            <person name="Hicks K.A."/>
            <person name="Hugh J."/>
            <person name="Lohr M."/>
            <person name="Mayer K."/>
            <person name="Melkozernov A."/>
            <person name="Murata T."/>
            <person name="Nelson D."/>
            <person name="Pils B."/>
            <person name="Prigge M."/>
            <person name="Reiss B."/>
            <person name="Renner T."/>
            <person name="Rombauts S."/>
            <person name="Rushton P."/>
            <person name="Sanderfoot A."/>
            <person name="Schween G."/>
            <person name="Shiu S.-H."/>
            <person name="Stueber K."/>
            <person name="Theodoulou F.L."/>
            <person name="Tu H."/>
            <person name="Van de Peer Y."/>
            <person name="Verrier P.J."/>
            <person name="Waters E."/>
            <person name="Wood A."/>
            <person name="Yang L."/>
            <person name="Cove D."/>
            <person name="Cuming A."/>
            <person name="Hasebe M."/>
            <person name="Lucas S."/>
            <person name="Mishler D.B."/>
            <person name="Reski R."/>
            <person name="Grigoriev I."/>
            <person name="Quatrano R.S."/>
            <person name="Boore J.L."/>
        </authorList>
    </citation>
    <scope>NUCLEOTIDE SEQUENCE [LARGE SCALE GENOMIC DNA]</scope>
    <source>
        <strain evidence="3 4">cv. Gransden 2004</strain>
    </source>
</reference>
<dbReference type="Proteomes" id="UP000006727">
    <property type="component" value="Chromosome 24"/>
</dbReference>
<dbReference type="EMBL" id="ABEU02000024">
    <property type="protein sequence ID" value="PNR28671.1"/>
    <property type="molecule type" value="Genomic_DNA"/>
</dbReference>
<dbReference type="AlphaFoldDB" id="A0A2K1IHC0"/>
<evidence type="ECO:0000256" key="1">
    <source>
        <dbReference type="SAM" id="MobiDB-lite"/>
    </source>
</evidence>
<dbReference type="EnsemblPlants" id="Pp3c24_19060V3.1">
    <property type="protein sequence ID" value="PAC:32910017.CDS.1"/>
    <property type="gene ID" value="Pp3c24_19060"/>
</dbReference>
<protein>
    <submittedName>
        <fullName evidence="2 3">Uncharacterized protein</fullName>
    </submittedName>
</protein>
<dbReference type="EnsemblPlants" id="Pp3c24_19060V3.2">
    <property type="protein sequence ID" value="PAC:32910018.CDS.1"/>
    <property type="gene ID" value="Pp3c24_19060"/>
</dbReference>
<dbReference type="InParanoid" id="A0A2K1IHC0"/>
<dbReference type="Gramene" id="Pp3c24_19060V3.1">
    <property type="protein sequence ID" value="PAC:32910017.CDS.1"/>
    <property type="gene ID" value="Pp3c24_19060"/>
</dbReference>
<organism evidence="2">
    <name type="scientific">Physcomitrium patens</name>
    <name type="common">Spreading-leaved earth moss</name>
    <name type="synonym">Physcomitrella patens</name>
    <dbReference type="NCBI Taxonomy" id="3218"/>
    <lineage>
        <taxon>Eukaryota</taxon>
        <taxon>Viridiplantae</taxon>
        <taxon>Streptophyta</taxon>
        <taxon>Embryophyta</taxon>
        <taxon>Bryophyta</taxon>
        <taxon>Bryophytina</taxon>
        <taxon>Bryopsida</taxon>
        <taxon>Funariidae</taxon>
        <taxon>Funariales</taxon>
        <taxon>Funariaceae</taxon>
        <taxon>Physcomitrium</taxon>
    </lineage>
</organism>
<gene>
    <name evidence="2" type="ORF">PHYPA_029264</name>
</gene>
<evidence type="ECO:0000313" key="2">
    <source>
        <dbReference type="EMBL" id="PNR28671.1"/>
    </source>
</evidence>
<dbReference type="Gramene" id="Pp3c24_19060V3.2">
    <property type="protein sequence ID" value="PAC:32910018.CDS.1"/>
    <property type="gene ID" value="Pp3c24_19060"/>
</dbReference>
<name>A0A2K1IHC0_PHYPA</name>
<sequence length="63" mass="7062">MERTPRFQPGSISYSIPTRLPRQRSVDGRWRRAPGMGTGMSGLETRGWNGDGGWEQGEQKKLG</sequence>
<evidence type="ECO:0000313" key="4">
    <source>
        <dbReference type="Proteomes" id="UP000006727"/>
    </source>
</evidence>
<reference evidence="3" key="3">
    <citation type="submission" date="2020-12" db="UniProtKB">
        <authorList>
            <consortium name="EnsemblPlants"/>
        </authorList>
    </citation>
    <scope>IDENTIFICATION</scope>
</reference>
<feature type="region of interest" description="Disordered" evidence="1">
    <location>
        <begin position="1"/>
        <end position="63"/>
    </location>
</feature>
<accession>A0A2K1IHC0</accession>
<dbReference type="PaxDb" id="3218-PP1S101_193V6.1"/>
<proteinExistence type="predicted"/>
<evidence type="ECO:0000313" key="3">
    <source>
        <dbReference type="EnsemblPlants" id="PAC:32910017.CDS.1"/>
    </source>
</evidence>
<keyword evidence="4" id="KW-1185">Reference proteome</keyword>